<evidence type="ECO:0000256" key="2">
    <source>
        <dbReference type="SAM" id="Phobius"/>
    </source>
</evidence>
<reference evidence="4" key="1">
    <citation type="journal article" date="2019" name="Int. J. Syst. Evol. Microbiol.">
        <title>The Global Catalogue of Microorganisms (GCM) 10K type strain sequencing project: providing services to taxonomists for standard genome sequencing and annotation.</title>
        <authorList>
            <consortium name="The Broad Institute Genomics Platform"/>
            <consortium name="The Broad Institute Genome Sequencing Center for Infectious Disease"/>
            <person name="Wu L."/>
            <person name="Ma J."/>
        </authorList>
    </citation>
    <scope>NUCLEOTIDE SEQUENCE [LARGE SCALE GENOMIC DNA]</scope>
    <source>
        <strain evidence="4">JCM 15933</strain>
    </source>
</reference>
<keyword evidence="2" id="KW-0812">Transmembrane</keyword>
<dbReference type="EMBL" id="BAAAQD010000037">
    <property type="protein sequence ID" value="GAA1566626.1"/>
    <property type="molecule type" value="Genomic_DNA"/>
</dbReference>
<protein>
    <submittedName>
        <fullName evidence="3">Uncharacterized protein</fullName>
    </submittedName>
</protein>
<gene>
    <name evidence="3" type="ORF">GCM10009827_105390</name>
</gene>
<feature type="region of interest" description="Disordered" evidence="1">
    <location>
        <begin position="136"/>
        <end position="160"/>
    </location>
</feature>
<feature type="compositionally biased region" description="Low complexity" evidence="1">
    <location>
        <begin position="136"/>
        <end position="148"/>
    </location>
</feature>
<dbReference type="RefSeq" id="WP_344513266.1">
    <property type="nucleotide sequence ID" value="NZ_BAAAQD010000037.1"/>
</dbReference>
<dbReference type="Proteomes" id="UP001501470">
    <property type="component" value="Unassembled WGS sequence"/>
</dbReference>
<accession>A0ABP4NUB8</accession>
<feature type="transmembrane region" description="Helical" evidence="2">
    <location>
        <begin position="41"/>
        <end position="64"/>
    </location>
</feature>
<proteinExistence type="predicted"/>
<evidence type="ECO:0000313" key="4">
    <source>
        <dbReference type="Proteomes" id="UP001501470"/>
    </source>
</evidence>
<sequence>MEHDLHSLLAAARDDAPPPRLSIDDITTAGRRLARRRRRRTLLASVAGGLAAVVTGATAAIALFNPPVTAPTADPNGTPGLVVDATQSPARPAGFTSAGPFQTNYSGYTSGRYAVSDPYLVTAHYQLSTIDLNAAPSAAPTVSPSPTVNGKPARTGSSGSIVPREGRLVVFGTGAFEPREFNGGAKLSIGGRQALLMHAGGSVSPTVADKYGCCTDPVIPAMAWQYLPGAWAAVYWSRAETMPTRDELVALAEALPAAVPAPFPVGIQVRDLPKGYRLIAAGTRTSSYDNTNLSVVRLGLKPMAPPLTGATDLDAYSSLILTLGIADHVTGEAINKTTCPPATNRCAILIEDGQFFLQAETLGDRAMSTSELSQILKTMTAEDPFDPTSWPAATAAYAS</sequence>
<keyword evidence="4" id="KW-1185">Reference proteome</keyword>
<evidence type="ECO:0000313" key="3">
    <source>
        <dbReference type="EMBL" id="GAA1566626.1"/>
    </source>
</evidence>
<organism evidence="3 4">
    <name type="scientific">Dactylosporangium maewongense</name>
    <dbReference type="NCBI Taxonomy" id="634393"/>
    <lineage>
        <taxon>Bacteria</taxon>
        <taxon>Bacillati</taxon>
        <taxon>Actinomycetota</taxon>
        <taxon>Actinomycetes</taxon>
        <taxon>Micromonosporales</taxon>
        <taxon>Micromonosporaceae</taxon>
        <taxon>Dactylosporangium</taxon>
    </lineage>
</organism>
<name>A0ABP4NUB8_9ACTN</name>
<comment type="caution">
    <text evidence="3">The sequence shown here is derived from an EMBL/GenBank/DDBJ whole genome shotgun (WGS) entry which is preliminary data.</text>
</comment>
<evidence type="ECO:0000256" key="1">
    <source>
        <dbReference type="SAM" id="MobiDB-lite"/>
    </source>
</evidence>
<keyword evidence="2" id="KW-1133">Transmembrane helix</keyword>
<keyword evidence="2" id="KW-0472">Membrane</keyword>